<keyword evidence="2" id="KW-1185">Reference proteome</keyword>
<protein>
    <submittedName>
        <fullName evidence="1">Uncharacterized protein</fullName>
    </submittedName>
</protein>
<dbReference type="Proteomes" id="UP000026961">
    <property type="component" value="Chromosome 12"/>
</dbReference>
<evidence type="ECO:0000313" key="1">
    <source>
        <dbReference type="EnsemblPlants" id="OGLUM12G06940.2"/>
    </source>
</evidence>
<dbReference type="AlphaFoldDB" id="A0A0E0BQA6"/>
<dbReference type="Gramene" id="OGLUM12G06940.2">
    <property type="protein sequence ID" value="OGLUM12G06940.2"/>
    <property type="gene ID" value="OGLUM12G06940"/>
</dbReference>
<dbReference type="EnsemblPlants" id="OGLUM12G06940.2">
    <property type="protein sequence ID" value="OGLUM12G06940.2"/>
    <property type="gene ID" value="OGLUM12G06940"/>
</dbReference>
<reference evidence="1" key="2">
    <citation type="submission" date="2018-05" db="EMBL/GenBank/DDBJ databases">
        <title>OgluRS3 (Oryza glumaepatula Reference Sequence Version 3).</title>
        <authorList>
            <person name="Zhang J."/>
            <person name="Kudrna D."/>
            <person name="Lee S."/>
            <person name="Talag J."/>
            <person name="Welchert J."/>
            <person name="Wing R.A."/>
        </authorList>
    </citation>
    <scope>NUCLEOTIDE SEQUENCE [LARGE SCALE GENOMIC DNA]</scope>
</reference>
<organism evidence="1">
    <name type="scientific">Oryza glumipatula</name>
    <dbReference type="NCBI Taxonomy" id="40148"/>
    <lineage>
        <taxon>Eukaryota</taxon>
        <taxon>Viridiplantae</taxon>
        <taxon>Streptophyta</taxon>
        <taxon>Embryophyta</taxon>
        <taxon>Tracheophyta</taxon>
        <taxon>Spermatophyta</taxon>
        <taxon>Magnoliopsida</taxon>
        <taxon>Liliopsida</taxon>
        <taxon>Poales</taxon>
        <taxon>Poaceae</taxon>
        <taxon>BOP clade</taxon>
        <taxon>Oryzoideae</taxon>
        <taxon>Oryzeae</taxon>
        <taxon>Oryzinae</taxon>
        <taxon>Oryza</taxon>
    </lineage>
</organism>
<proteinExistence type="predicted"/>
<accession>A0A0E0BQA6</accession>
<reference evidence="1" key="1">
    <citation type="submission" date="2015-04" db="UniProtKB">
        <authorList>
            <consortium name="EnsemblPlants"/>
        </authorList>
    </citation>
    <scope>IDENTIFICATION</scope>
</reference>
<evidence type="ECO:0000313" key="2">
    <source>
        <dbReference type="Proteomes" id="UP000026961"/>
    </source>
</evidence>
<name>A0A0E0BQA6_9ORYZ</name>
<sequence>MQHLLRLHVKASNQDELLRLESLQLPPELQTLQLTGKLTGGVLKSPLLFSANTEFMLVRSYRRPNPISLQAIKFNKFTSSENTGAGVPHVGKACAVVEHRCASRAFVGLVAVGHA</sequence>
<dbReference type="HOGENOM" id="CLU_2112928_0_0_1"/>